<dbReference type="RefSeq" id="WP_036278983.1">
    <property type="nucleotide sequence ID" value="NZ_CP014476.1"/>
</dbReference>
<keyword evidence="9 11" id="KW-0378">Hydrolase</keyword>
<dbReference type="GO" id="GO:0006508">
    <property type="term" value="P:proteolysis"/>
    <property type="evidence" value="ECO:0007669"/>
    <property type="project" value="UniProtKB-KW"/>
</dbReference>
<evidence type="ECO:0000256" key="12">
    <source>
        <dbReference type="PIRSR" id="PIRSR006431-1"/>
    </source>
</evidence>
<evidence type="ECO:0000256" key="3">
    <source>
        <dbReference type="ARBA" id="ARBA00010088"/>
    </source>
</evidence>
<evidence type="ECO:0000256" key="2">
    <source>
        <dbReference type="ARBA" id="ARBA00004496"/>
    </source>
</evidence>
<evidence type="ECO:0000256" key="4">
    <source>
        <dbReference type="ARBA" id="ARBA00012568"/>
    </source>
</evidence>
<dbReference type="STRING" id="1538553.JT25_012920"/>
<sequence>MKTLYPDISPFHTFFLETDSEHRVYVERSGNPAGIPAIFLHGGPCSGTKPDHRRFFDPERYHIILMDQRGCGLSEPFGELQGNTTQDLLADMERIRQQLRIEKWLLFGGSWGGTLALLYAQQYPQQVLAMILRGVFLARQADMGWFLDDGVNKIYPERWQILLDNLPNLPDANVLERLVEAVFGADQDAAKRAAQQWQAWSGQVALGNDYLESMESVSEQMLRQVKMELSFAIHDYFIQENQILENCAVLESIPTIIIHGRNDLTCPIEAGWRLHQALPQSRYVVLPNAGHIARGEEMIDALVSATDEMAKLLA</sequence>
<dbReference type="InterPro" id="IPR005944">
    <property type="entry name" value="Pro_iminopeptidase"/>
</dbReference>
<evidence type="ECO:0000256" key="10">
    <source>
        <dbReference type="ARBA" id="ARBA00029605"/>
    </source>
</evidence>
<dbReference type="KEGG" id="mdn:JT25_012920"/>
<dbReference type="Gene3D" id="3.40.50.1820">
    <property type="entry name" value="alpha/beta hydrolase"/>
    <property type="match status" value="1"/>
</dbReference>
<reference evidence="15 16" key="1">
    <citation type="journal article" date="2015" name="Environ. Microbiol.">
        <title>Methane oxidation coupled to nitrate reduction under hypoxia by the Gammaproteobacterium Methylomonas denitrificans, sp. nov. type strain FJG1.</title>
        <authorList>
            <person name="Kits K.D."/>
            <person name="Klotz M.G."/>
            <person name="Stein L.Y."/>
        </authorList>
    </citation>
    <scope>NUCLEOTIDE SEQUENCE [LARGE SCALE GENOMIC DNA]</scope>
    <source>
        <strain evidence="15 16">FJG1</strain>
    </source>
</reference>
<dbReference type="PRINTS" id="PR00111">
    <property type="entry name" value="ABHYDROLASE"/>
</dbReference>
<feature type="active site" description="Proton donor" evidence="12">
    <location>
        <position position="291"/>
    </location>
</feature>
<evidence type="ECO:0000313" key="15">
    <source>
        <dbReference type="EMBL" id="AMK77370.1"/>
    </source>
</evidence>
<dbReference type="PRINTS" id="PR00793">
    <property type="entry name" value="PROAMNOPTASE"/>
</dbReference>
<dbReference type="InterPro" id="IPR029058">
    <property type="entry name" value="AB_hydrolase_fold"/>
</dbReference>
<protein>
    <recommendedName>
        <fullName evidence="5 11">Proline iminopeptidase</fullName>
        <shortName evidence="11">PIP</shortName>
        <ecNumber evidence="4 11">3.4.11.5</ecNumber>
    </recommendedName>
    <alternativeName>
        <fullName evidence="10 11">Prolyl aminopeptidase</fullName>
    </alternativeName>
</protein>
<name>A0A126T5N6_9GAMM</name>
<organism evidence="15 16">
    <name type="scientific">Methylomonas denitrificans</name>
    <dbReference type="NCBI Taxonomy" id="1538553"/>
    <lineage>
        <taxon>Bacteria</taxon>
        <taxon>Pseudomonadati</taxon>
        <taxon>Pseudomonadota</taxon>
        <taxon>Gammaproteobacteria</taxon>
        <taxon>Methylococcales</taxon>
        <taxon>Methylococcaceae</taxon>
        <taxon>Methylomonas</taxon>
    </lineage>
</organism>
<comment type="similarity">
    <text evidence="3 11 13">Belongs to the peptidase S33 family.</text>
</comment>
<dbReference type="GO" id="GO:0004177">
    <property type="term" value="F:aminopeptidase activity"/>
    <property type="evidence" value="ECO:0007669"/>
    <property type="project" value="UniProtKB-UniRule"/>
</dbReference>
<dbReference type="PANTHER" id="PTHR43722:SF1">
    <property type="entry name" value="PROLINE IMINOPEPTIDASE"/>
    <property type="match status" value="1"/>
</dbReference>
<feature type="active site" description="Nucleophile" evidence="12">
    <location>
        <position position="110"/>
    </location>
</feature>
<dbReference type="GO" id="GO:0005737">
    <property type="term" value="C:cytoplasm"/>
    <property type="evidence" value="ECO:0007669"/>
    <property type="project" value="UniProtKB-SubCell"/>
</dbReference>
<dbReference type="EMBL" id="CP014476">
    <property type="protein sequence ID" value="AMK77370.1"/>
    <property type="molecule type" value="Genomic_DNA"/>
</dbReference>
<dbReference type="OrthoDB" id="9796770at2"/>
<dbReference type="Pfam" id="PF00561">
    <property type="entry name" value="Abhydrolase_1"/>
    <property type="match status" value="1"/>
</dbReference>
<keyword evidence="16" id="KW-1185">Reference proteome</keyword>
<feature type="active site" evidence="12">
    <location>
        <position position="263"/>
    </location>
</feature>
<accession>A0A126T5N6</accession>
<evidence type="ECO:0000256" key="5">
    <source>
        <dbReference type="ARBA" id="ARBA00021843"/>
    </source>
</evidence>
<comment type="subcellular location">
    <subcellularLocation>
        <location evidence="2 11">Cytoplasm</location>
    </subcellularLocation>
</comment>
<evidence type="ECO:0000256" key="6">
    <source>
        <dbReference type="ARBA" id="ARBA00022438"/>
    </source>
</evidence>
<dbReference type="PANTHER" id="PTHR43722">
    <property type="entry name" value="PROLINE IMINOPEPTIDASE"/>
    <property type="match status" value="1"/>
</dbReference>
<dbReference type="InterPro" id="IPR002410">
    <property type="entry name" value="Peptidase_S33"/>
</dbReference>
<dbReference type="EC" id="3.4.11.5" evidence="4 11"/>
<dbReference type="AlphaFoldDB" id="A0A126T5N6"/>
<evidence type="ECO:0000256" key="9">
    <source>
        <dbReference type="ARBA" id="ARBA00022801"/>
    </source>
</evidence>
<dbReference type="Proteomes" id="UP000030512">
    <property type="component" value="Chromosome"/>
</dbReference>
<feature type="domain" description="AB hydrolase-1" evidence="14">
    <location>
        <begin position="38"/>
        <end position="293"/>
    </location>
</feature>
<keyword evidence="8 11" id="KW-0645">Protease</keyword>
<evidence type="ECO:0000256" key="7">
    <source>
        <dbReference type="ARBA" id="ARBA00022490"/>
    </source>
</evidence>
<evidence type="ECO:0000256" key="8">
    <source>
        <dbReference type="ARBA" id="ARBA00022670"/>
    </source>
</evidence>
<evidence type="ECO:0000259" key="14">
    <source>
        <dbReference type="Pfam" id="PF00561"/>
    </source>
</evidence>
<evidence type="ECO:0000256" key="1">
    <source>
        <dbReference type="ARBA" id="ARBA00001585"/>
    </source>
</evidence>
<dbReference type="PIRSF" id="PIRSF006431">
    <property type="entry name" value="Pept_S33"/>
    <property type="match status" value="1"/>
</dbReference>
<gene>
    <name evidence="15" type="ORF">JT25_012920</name>
</gene>
<dbReference type="InterPro" id="IPR000073">
    <property type="entry name" value="AB_hydrolase_1"/>
</dbReference>
<dbReference type="NCBIfam" id="TIGR01249">
    <property type="entry name" value="pro_imino_pep_1"/>
    <property type="match status" value="1"/>
</dbReference>
<evidence type="ECO:0000313" key="16">
    <source>
        <dbReference type="Proteomes" id="UP000030512"/>
    </source>
</evidence>
<keyword evidence="7 11" id="KW-0963">Cytoplasm</keyword>
<dbReference type="SUPFAM" id="SSF53474">
    <property type="entry name" value="alpha/beta-Hydrolases"/>
    <property type="match status" value="1"/>
</dbReference>
<keyword evidence="6 11" id="KW-0031">Aminopeptidase</keyword>
<evidence type="ECO:0000256" key="13">
    <source>
        <dbReference type="RuleBase" id="RU003421"/>
    </source>
</evidence>
<proteinExistence type="inferred from homology"/>
<comment type="catalytic activity">
    <reaction evidence="1 11 13">
        <text>Release of N-terminal proline from a peptide.</text>
        <dbReference type="EC" id="3.4.11.5"/>
    </reaction>
</comment>
<evidence type="ECO:0000256" key="11">
    <source>
        <dbReference type="PIRNR" id="PIRNR006431"/>
    </source>
</evidence>